<keyword evidence="3" id="KW-0731">Sigma factor</keyword>
<accession>A0A517Y1Q6</accession>
<dbReference type="GO" id="GO:0006352">
    <property type="term" value="P:DNA-templated transcription initiation"/>
    <property type="evidence" value="ECO:0007669"/>
    <property type="project" value="InterPro"/>
</dbReference>
<dbReference type="Pfam" id="PF07638">
    <property type="entry name" value="Sigma70_ECF"/>
    <property type="match status" value="1"/>
</dbReference>
<feature type="domain" description="RNA polymerase sigma-70 ECF-like HTH" evidence="6">
    <location>
        <begin position="4"/>
        <end position="184"/>
    </location>
</feature>
<keyword evidence="2" id="KW-0805">Transcription regulation</keyword>
<dbReference type="KEGG" id="uli:ETAA1_56960"/>
<evidence type="ECO:0000256" key="5">
    <source>
        <dbReference type="ARBA" id="ARBA00023163"/>
    </source>
</evidence>
<protein>
    <submittedName>
        <fullName evidence="7">ECF sigma factor</fullName>
    </submittedName>
</protein>
<dbReference type="PANTHER" id="PTHR43133">
    <property type="entry name" value="RNA POLYMERASE ECF-TYPE SIGMA FACTO"/>
    <property type="match status" value="1"/>
</dbReference>
<evidence type="ECO:0000313" key="7">
    <source>
        <dbReference type="EMBL" id="QDU23690.1"/>
    </source>
</evidence>
<dbReference type="InterPro" id="IPR053812">
    <property type="entry name" value="HTH_Sigma70_ECF-like"/>
</dbReference>
<comment type="similarity">
    <text evidence="1">Belongs to the sigma-70 factor family. ECF subfamily.</text>
</comment>
<evidence type="ECO:0000256" key="2">
    <source>
        <dbReference type="ARBA" id="ARBA00023015"/>
    </source>
</evidence>
<dbReference type="Proteomes" id="UP000319576">
    <property type="component" value="Chromosome"/>
</dbReference>
<dbReference type="EMBL" id="CP036273">
    <property type="protein sequence ID" value="QDU23690.1"/>
    <property type="molecule type" value="Genomic_DNA"/>
</dbReference>
<keyword evidence="4" id="KW-0238">DNA-binding</keyword>
<gene>
    <name evidence="7" type="ORF">ETAA1_56960</name>
</gene>
<evidence type="ECO:0000256" key="4">
    <source>
        <dbReference type="ARBA" id="ARBA00023125"/>
    </source>
</evidence>
<dbReference type="SUPFAM" id="SSF88946">
    <property type="entry name" value="Sigma2 domain of RNA polymerase sigma factors"/>
    <property type="match status" value="1"/>
</dbReference>
<keyword evidence="5" id="KW-0804">Transcription</keyword>
<dbReference type="InterPro" id="IPR039425">
    <property type="entry name" value="RNA_pol_sigma-70-like"/>
</dbReference>
<dbReference type="InterPro" id="IPR036388">
    <property type="entry name" value="WH-like_DNA-bd_sf"/>
</dbReference>
<organism evidence="7 8">
    <name type="scientific">Urbifossiella limnaea</name>
    <dbReference type="NCBI Taxonomy" id="2528023"/>
    <lineage>
        <taxon>Bacteria</taxon>
        <taxon>Pseudomonadati</taxon>
        <taxon>Planctomycetota</taxon>
        <taxon>Planctomycetia</taxon>
        <taxon>Gemmatales</taxon>
        <taxon>Gemmataceae</taxon>
        <taxon>Urbifossiella</taxon>
    </lineage>
</organism>
<evidence type="ECO:0000256" key="3">
    <source>
        <dbReference type="ARBA" id="ARBA00023082"/>
    </source>
</evidence>
<dbReference type="PANTHER" id="PTHR43133:SF8">
    <property type="entry name" value="RNA POLYMERASE SIGMA FACTOR HI_1459-RELATED"/>
    <property type="match status" value="1"/>
</dbReference>
<dbReference type="AlphaFoldDB" id="A0A517Y1Q6"/>
<dbReference type="GO" id="GO:0016987">
    <property type="term" value="F:sigma factor activity"/>
    <property type="evidence" value="ECO:0007669"/>
    <property type="project" value="UniProtKB-KW"/>
</dbReference>
<dbReference type="SUPFAM" id="SSF88659">
    <property type="entry name" value="Sigma3 and sigma4 domains of RNA polymerase sigma factors"/>
    <property type="match status" value="1"/>
</dbReference>
<reference evidence="7 8" key="1">
    <citation type="submission" date="2019-02" db="EMBL/GenBank/DDBJ databases">
        <title>Deep-cultivation of Planctomycetes and their phenomic and genomic characterization uncovers novel biology.</title>
        <authorList>
            <person name="Wiegand S."/>
            <person name="Jogler M."/>
            <person name="Boedeker C."/>
            <person name="Pinto D."/>
            <person name="Vollmers J."/>
            <person name="Rivas-Marin E."/>
            <person name="Kohn T."/>
            <person name="Peeters S.H."/>
            <person name="Heuer A."/>
            <person name="Rast P."/>
            <person name="Oberbeckmann S."/>
            <person name="Bunk B."/>
            <person name="Jeske O."/>
            <person name="Meyerdierks A."/>
            <person name="Storesund J.E."/>
            <person name="Kallscheuer N."/>
            <person name="Luecker S."/>
            <person name="Lage O.M."/>
            <person name="Pohl T."/>
            <person name="Merkel B.J."/>
            <person name="Hornburger P."/>
            <person name="Mueller R.-W."/>
            <person name="Bruemmer F."/>
            <person name="Labrenz M."/>
            <person name="Spormann A.M."/>
            <person name="Op den Camp H."/>
            <person name="Overmann J."/>
            <person name="Amann R."/>
            <person name="Jetten M.S.M."/>
            <person name="Mascher T."/>
            <person name="Medema M.H."/>
            <person name="Devos D.P."/>
            <person name="Kaster A.-K."/>
            <person name="Ovreas L."/>
            <person name="Rohde M."/>
            <person name="Galperin M.Y."/>
            <person name="Jogler C."/>
        </authorList>
    </citation>
    <scope>NUCLEOTIDE SEQUENCE [LARGE SCALE GENOMIC DNA]</scope>
    <source>
        <strain evidence="7 8">ETA_A1</strain>
    </source>
</reference>
<evidence type="ECO:0000313" key="8">
    <source>
        <dbReference type="Proteomes" id="UP000319576"/>
    </source>
</evidence>
<sequence>MPADDVTHWIGRLRAGDPEAAGPLFATYFARLVGLARGRLREAPRRAADEEDVALSAFDSFCRGAEAGRFPRLDDRDDLWQVLLVLCARKAADLARREGRLKRGGGRLAQELDPGVVAADGPSPEFAALVADECRHLLDRLGDDTLRQVAVWKMEGYTSAEIAARLGRSEGTVERKLALIRKAWSVGVADGD</sequence>
<proteinExistence type="inferred from homology"/>
<dbReference type="InterPro" id="IPR013324">
    <property type="entry name" value="RNA_pol_sigma_r3/r4-like"/>
</dbReference>
<evidence type="ECO:0000256" key="1">
    <source>
        <dbReference type="ARBA" id="ARBA00010641"/>
    </source>
</evidence>
<dbReference type="InterPro" id="IPR013325">
    <property type="entry name" value="RNA_pol_sigma_r2"/>
</dbReference>
<name>A0A517Y1Q6_9BACT</name>
<dbReference type="Gene3D" id="1.10.1740.10">
    <property type="match status" value="1"/>
</dbReference>
<dbReference type="GO" id="GO:0003677">
    <property type="term" value="F:DNA binding"/>
    <property type="evidence" value="ECO:0007669"/>
    <property type="project" value="UniProtKB-KW"/>
</dbReference>
<dbReference type="RefSeq" id="WP_145244790.1">
    <property type="nucleotide sequence ID" value="NZ_CP036273.1"/>
</dbReference>
<keyword evidence="8" id="KW-1185">Reference proteome</keyword>
<dbReference type="Gene3D" id="1.10.10.10">
    <property type="entry name" value="Winged helix-like DNA-binding domain superfamily/Winged helix DNA-binding domain"/>
    <property type="match status" value="1"/>
</dbReference>
<evidence type="ECO:0000259" key="6">
    <source>
        <dbReference type="Pfam" id="PF07638"/>
    </source>
</evidence>
<dbReference type="OrthoDB" id="291381at2"/>